<dbReference type="Proteomes" id="UP000327157">
    <property type="component" value="Unassembled WGS sequence"/>
</dbReference>
<reference evidence="1 2" key="1">
    <citation type="submission" date="2019-09" db="EMBL/GenBank/DDBJ databases">
        <authorList>
            <person name="Ou C."/>
        </authorList>
    </citation>
    <scope>NUCLEOTIDE SEQUENCE [LARGE SCALE GENOMIC DNA]</scope>
    <source>
        <strain evidence="1">S2</strain>
        <tissue evidence="1">Leaf</tissue>
    </source>
</reference>
<protein>
    <submittedName>
        <fullName evidence="1">Uncharacterized protein</fullName>
    </submittedName>
</protein>
<dbReference type="EMBL" id="SMOL01000135">
    <property type="protein sequence ID" value="KAB2631884.1"/>
    <property type="molecule type" value="Genomic_DNA"/>
</dbReference>
<organism evidence="1 2">
    <name type="scientific">Pyrus ussuriensis x Pyrus communis</name>
    <dbReference type="NCBI Taxonomy" id="2448454"/>
    <lineage>
        <taxon>Eukaryota</taxon>
        <taxon>Viridiplantae</taxon>
        <taxon>Streptophyta</taxon>
        <taxon>Embryophyta</taxon>
        <taxon>Tracheophyta</taxon>
        <taxon>Spermatophyta</taxon>
        <taxon>Magnoliopsida</taxon>
        <taxon>eudicotyledons</taxon>
        <taxon>Gunneridae</taxon>
        <taxon>Pentapetalae</taxon>
        <taxon>rosids</taxon>
        <taxon>fabids</taxon>
        <taxon>Rosales</taxon>
        <taxon>Rosaceae</taxon>
        <taxon>Amygdaloideae</taxon>
        <taxon>Maleae</taxon>
        <taxon>Pyrus</taxon>
    </lineage>
</organism>
<proteinExistence type="predicted"/>
<evidence type="ECO:0000313" key="1">
    <source>
        <dbReference type="EMBL" id="KAB2631884.1"/>
    </source>
</evidence>
<accession>A0A5N5I8N9</accession>
<reference evidence="1 2" key="2">
    <citation type="submission" date="2019-11" db="EMBL/GenBank/DDBJ databases">
        <title>A de novo genome assembly of a pear dwarfing rootstock.</title>
        <authorList>
            <person name="Wang F."/>
            <person name="Wang J."/>
            <person name="Li S."/>
            <person name="Zhang Y."/>
            <person name="Fang M."/>
            <person name="Ma L."/>
            <person name="Zhao Y."/>
            <person name="Jiang S."/>
        </authorList>
    </citation>
    <scope>NUCLEOTIDE SEQUENCE [LARGE SCALE GENOMIC DNA]</scope>
    <source>
        <strain evidence="1">S2</strain>
        <tissue evidence="1">Leaf</tissue>
    </source>
</reference>
<dbReference type="AlphaFoldDB" id="A0A5N5I8N9"/>
<gene>
    <name evidence="1" type="ORF">D8674_038673</name>
</gene>
<evidence type="ECO:0000313" key="2">
    <source>
        <dbReference type="Proteomes" id="UP000327157"/>
    </source>
</evidence>
<keyword evidence="2" id="KW-1185">Reference proteome</keyword>
<comment type="caution">
    <text evidence="1">The sequence shown here is derived from an EMBL/GenBank/DDBJ whole genome shotgun (WGS) entry which is preliminary data.</text>
</comment>
<name>A0A5N5I8N9_9ROSA</name>
<sequence length="228" mass="24898">MVEEFQFHTSEFRKTMTTLNNQQATLREALMEELRLLRLARVPPNSTMNILDPDLLGTTKSTPTVLEFTMVVLAPVLHRDGLGKQVTSVTESASSLGVCLDTIQTTMTTVPPPFSFLAPLTTTSHFESVEIAPRSECSPDPSPEFGYSPTKASVHELSSTPATSSVANSIISTIEAPRPSRSTVTLVFTLVDSNGNSACQSTLNRFSCSHNFISKFRTSWCGYSSQKL</sequence>